<dbReference type="RefSeq" id="WP_235038485.1">
    <property type="nucleotide sequence ID" value="NZ_FWXV01000001.1"/>
</dbReference>
<comment type="similarity">
    <text evidence="2">Belongs to the PheA/TfdB FAD monooxygenase family.</text>
</comment>
<evidence type="ECO:0000313" key="7">
    <source>
        <dbReference type="Proteomes" id="UP000192674"/>
    </source>
</evidence>
<evidence type="ECO:0000256" key="2">
    <source>
        <dbReference type="ARBA" id="ARBA00007801"/>
    </source>
</evidence>
<dbReference type="Proteomes" id="UP000192674">
    <property type="component" value="Unassembled WGS sequence"/>
</dbReference>
<dbReference type="Pfam" id="PF01494">
    <property type="entry name" value="FAD_binding_3"/>
    <property type="match status" value="1"/>
</dbReference>
<dbReference type="Gene3D" id="3.50.50.60">
    <property type="entry name" value="FAD/NAD(P)-binding domain"/>
    <property type="match status" value="1"/>
</dbReference>
<gene>
    <name evidence="6" type="ORF">SAMN05661093_01607</name>
</gene>
<dbReference type="InterPro" id="IPR036249">
    <property type="entry name" value="Thioredoxin-like_sf"/>
</dbReference>
<sequence>MGEERSAAFVDRAITDSVTLPWLMITVLVVGAGPTGLTLACDLARRGLSVRIIDRASRFPDSSRGKGLQPRSIEVFDDLGVAEQILQAGTQNVVFRHYERDRVLRDVALYGHLKPAPDVPYLGTLLIPQWAIERVLRARLAEFGVRVELGSELTEFSQDDTAVSATIVSDRGTERVEVDYLVGCDGGKSGIRKSLGVRFEGDTNATQVMLCGDVEVDGLSADAWHQWLGDGHIVLICPLPGTKAWQFQASPVDDSPPSLETFQRIVDERTGLPIRLSNPTWLSIYRINIRVADRLRVGRVFLAGDSAHVHPIAGGLGMNTGIQDAYNLGWKLASASDSLLDTYQEERLPIAEWTLRTSSRSSAAVLAGSRERSAGVDAGMTDDVRQLGLHYRWSSLSRDLVDRADRLQAGDRAPDARLTTPDGGQVRLFDVFRGPGFTLLGFGAGCAEALARLTDRIHTHLVTQDADAFQTYGIDTDTLVLVRPDGYVALTADGDDSDAVLAYIKAIM</sequence>
<keyword evidence="7" id="KW-1185">Reference proteome</keyword>
<evidence type="ECO:0000256" key="3">
    <source>
        <dbReference type="ARBA" id="ARBA00022630"/>
    </source>
</evidence>
<dbReference type="Gene3D" id="3.40.30.120">
    <property type="match status" value="1"/>
</dbReference>
<reference evidence="6 7" key="1">
    <citation type="submission" date="2017-04" db="EMBL/GenBank/DDBJ databases">
        <authorList>
            <person name="Afonso C.L."/>
            <person name="Miller P.J."/>
            <person name="Scott M.A."/>
            <person name="Spackman E."/>
            <person name="Goraichik I."/>
            <person name="Dimitrov K.M."/>
            <person name="Suarez D.L."/>
            <person name="Swayne D.E."/>
        </authorList>
    </citation>
    <scope>NUCLEOTIDE SEQUENCE [LARGE SCALE GENOMIC DNA]</scope>
    <source>
        <strain evidence="6 7">DSM 43828</strain>
    </source>
</reference>
<dbReference type="InterPro" id="IPR036188">
    <property type="entry name" value="FAD/NAD-bd_sf"/>
</dbReference>
<evidence type="ECO:0000313" key="6">
    <source>
        <dbReference type="EMBL" id="SMC70957.1"/>
    </source>
</evidence>
<keyword evidence="3" id="KW-0285">Flavoprotein</keyword>
<proteinExistence type="inferred from homology"/>
<dbReference type="EMBL" id="FWXV01000001">
    <property type="protein sequence ID" value="SMC70957.1"/>
    <property type="molecule type" value="Genomic_DNA"/>
</dbReference>
<dbReference type="AlphaFoldDB" id="A0A1Y5X4L6"/>
<name>A0A1Y5X4L6_KIBAR</name>
<dbReference type="Gene3D" id="3.30.70.2450">
    <property type="match status" value="1"/>
</dbReference>
<dbReference type="PRINTS" id="PR00420">
    <property type="entry name" value="RNGMNOXGNASE"/>
</dbReference>
<dbReference type="GO" id="GO:0071949">
    <property type="term" value="F:FAD binding"/>
    <property type="evidence" value="ECO:0007669"/>
    <property type="project" value="InterPro"/>
</dbReference>
<accession>A0A1Y5X4L6</accession>
<dbReference type="InterPro" id="IPR050641">
    <property type="entry name" value="RIFMO-like"/>
</dbReference>
<dbReference type="InterPro" id="IPR002938">
    <property type="entry name" value="FAD-bd"/>
</dbReference>
<evidence type="ECO:0000259" key="5">
    <source>
        <dbReference type="Pfam" id="PF01494"/>
    </source>
</evidence>
<dbReference type="Pfam" id="PF21274">
    <property type="entry name" value="Rng_hyd_C"/>
    <property type="match status" value="1"/>
</dbReference>
<dbReference type="SUPFAM" id="SSF52833">
    <property type="entry name" value="Thioredoxin-like"/>
    <property type="match status" value="1"/>
</dbReference>
<dbReference type="PANTHER" id="PTHR43004">
    <property type="entry name" value="TRK SYSTEM POTASSIUM UPTAKE PROTEIN"/>
    <property type="match status" value="1"/>
</dbReference>
<dbReference type="GO" id="GO:0016709">
    <property type="term" value="F:oxidoreductase activity, acting on paired donors, with incorporation or reduction of molecular oxygen, NAD(P)H as one donor, and incorporation of one atom of oxygen"/>
    <property type="evidence" value="ECO:0007669"/>
    <property type="project" value="UniProtKB-ARBA"/>
</dbReference>
<dbReference type="NCBIfam" id="NF004832">
    <property type="entry name" value="PRK06184.1"/>
    <property type="match status" value="1"/>
</dbReference>
<evidence type="ECO:0000256" key="1">
    <source>
        <dbReference type="ARBA" id="ARBA00001974"/>
    </source>
</evidence>
<keyword evidence="4" id="KW-0274">FAD</keyword>
<dbReference type="PANTHER" id="PTHR43004:SF19">
    <property type="entry name" value="BINDING MONOOXYGENASE, PUTATIVE (JCVI)-RELATED"/>
    <property type="match status" value="1"/>
</dbReference>
<feature type="domain" description="FAD-binding" evidence="5">
    <location>
        <begin position="25"/>
        <end position="356"/>
    </location>
</feature>
<protein>
    <submittedName>
        <fullName evidence="6">2-polyprenyl-6-methoxyphenol hydroxylase</fullName>
    </submittedName>
</protein>
<dbReference type="SUPFAM" id="SSF51905">
    <property type="entry name" value="FAD/NAD(P)-binding domain"/>
    <property type="match status" value="1"/>
</dbReference>
<comment type="cofactor">
    <cofactor evidence="1">
        <name>FAD</name>
        <dbReference type="ChEBI" id="CHEBI:57692"/>
    </cofactor>
</comment>
<organism evidence="6 7">
    <name type="scientific">Kibdelosporangium aridum</name>
    <dbReference type="NCBI Taxonomy" id="2030"/>
    <lineage>
        <taxon>Bacteria</taxon>
        <taxon>Bacillati</taxon>
        <taxon>Actinomycetota</taxon>
        <taxon>Actinomycetes</taxon>
        <taxon>Pseudonocardiales</taxon>
        <taxon>Pseudonocardiaceae</taxon>
        <taxon>Kibdelosporangium</taxon>
    </lineage>
</organism>
<evidence type="ECO:0000256" key="4">
    <source>
        <dbReference type="ARBA" id="ARBA00022827"/>
    </source>
</evidence>